<evidence type="ECO:0000256" key="1">
    <source>
        <dbReference type="SAM" id="MobiDB-lite"/>
    </source>
</evidence>
<dbReference type="AlphaFoldDB" id="A0AA38IMN5"/>
<reference evidence="2" key="1">
    <citation type="journal article" date="2023" name="G3 (Bethesda)">
        <title>Whole genome assemblies of Zophobas morio and Tenebrio molitor.</title>
        <authorList>
            <person name="Kaur S."/>
            <person name="Stinson S.A."/>
            <person name="diCenzo G.C."/>
        </authorList>
    </citation>
    <scope>NUCLEOTIDE SEQUENCE</scope>
    <source>
        <strain evidence="2">QUZm001</strain>
    </source>
</reference>
<feature type="compositionally biased region" description="Basic and acidic residues" evidence="1">
    <location>
        <begin position="86"/>
        <end position="102"/>
    </location>
</feature>
<protein>
    <submittedName>
        <fullName evidence="2">Uncharacterized protein</fullName>
    </submittedName>
</protein>
<accession>A0AA38IMN5</accession>
<organism evidence="2 3">
    <name type="scientific">Zophobas morio</name>
    <dbReference type="NCBI Taxonomy" id="2755281"/>
    <lineage>
        <taxon>Eukaryota</taxon>
        <taxon>Metazoa</taxon>
        <taxon>Ecdysozoa</taxon>
        <taxon>Arthropoda</taxon>
        <taxon>Hexapoda</taxon>
        <taxon>Insecta</taxon>
        <taxon>Pterygota</taxon>
        <taxon>Neoptera</taxon>
        <taxon>Endopterygota</taxon>
        <taxon>Coleoptera</taxon>
        <taxon>Polyphaga</taxon>
        <taxon>Cucujiformia</taxon>
        <taxon>Tenebrionidae</taxon>
        <taxon>Zophobas</taxon>
    </lineage>
</organism>
<keyword evidence="3" id="KW-1185">Reference proteome</keyword>
<sequence length="117" mass="13157">MSEIKDVIKLRRQTRRQSPFLPGNAAEHCFANIGAVQPWPSRGGPFARGSEELMGWRITWMSVMQKTVITGGCQPARSNGFMGLEGGRKNRRDGWRRWDRQRGSAAGTDKAPTTFLH</sequence>
<dbReference type="EMBL" id="JALNTZ010000003">
    <property type="protein sequence ID" value="KAJ3657903.1"/>
    <property type="molecule type" value="Genomic_DNA"/>
</dbReference>
<proteinExistence type="predicted"/>
<dbReference type="Proteomes" id="UP001168821">
    <property type="component" value="Unassembled WGS sequence"/>
</dbReference>
<comment type="caution">
    <text evidence="2">The sequence shown here is derived from an EMBL/GenBank/DDBJ whole genome shotgun (WGS) entry which is preliminary data.</text>
</comment>
<gene>
    <name evidence="2" type="ORF">Zmor_009679</name>
</gene>
<evidence type="ECO:0000313" key="3">
    <source>
        <dbReference type="Proteomes" id="UP001168821"/>
    </source>
</evidence>
<name>A0AA38IMN5_9CUCU</name>
<feature type="region of interest" description="Disordered" evidence="1">
    <location>
        <begin position="77"/>
        <end position="117"/>
    </location>
</feature>
<evidence type="ECO:0000313" key="2">
    <source>
        <dbReference type="EMBL" id="KAJ3657903.1"/>
    </source>
</evidence>